<dbReference type="InterPro" id="IPR036188">
    <property type="entry name" value="FAD/NAD-bd_sf"/>
</dbReference>
<dbReference type="GO" id="GO:0004497">
    <property type="term" value="F:monooxygenase activity"/>
    <property type="evidence" value="ECO:0007669"/>
    <property type="project" value="UniProtKB-KW"/>
</dbReference>
<dbReference type="Pfam" id="PF01494">
    <property type="entry name" value="FAD_binding_3"/>
    <property type="match status" value="1"/>
</dbReference>
<reference evidence="2 3" key="1">
    <citation type="journal article" date="2017" name="Syst. Appl. Microbiol.">
        <title>Soybeans inoculated with root zone soils of Canadian native legumes harbour diverse and novel Bradyrhizobium spp. that possess agricultural potential.</title>
        <authorList>
            <person name="Bromfield E.S.P."/>
            <person name="Cloutier S."/>
            <person name="Tambong J.T."/>
            <person name="Tran Thi T.V."/>
        </authorList>
    </citation>
    <scope>NUCLEOTIDE SEQUENCE [LARGE SCALE GENOMIC DNA]</scope>
    <source>
        <strain evidence="2 3">39S1MB</strain>
    </source>
</reference>
<feature type="domain" description="FAD-binding" evidence="1">
    <location>
        <begin position="33"/>
        <end position="323"/>
    </location>
</feature>
<evidence type="ECO:0000313" key="2">
    <source>
        <dbReference type="EMBL" id="AWM04622.1"/>
    </source>
</evidence>
<evidence type="ECO:0000313" key="3">
    <source>
        <dbReference type="Proteomes" id="UP000215884"/>
    </source>
</evidence>
<dbReference type="KEGG" id="brq:CIT40_11045"/>
<name>A0A2U8Q3R2_9BRAD</name>
<dbReference type="PRINTS" id="PR00420">
    <property type="entry name" value="RNGMNOXGNASE"/>
</dbReference>
<dbReference type="InterPro" id="IPR002938">
    <property type="entry name" value="FAD-bd"/>
</dbReference>
<dbReference type="PANTHER" id="PTHR43876">
    <property type="entry name" value="UBIQUINONE BIOSYNTHESIS MONOOXYGENASE COQ6, MITOCHONDRIAL"/>
    <property type="match status" value="1"/>
</dbReference>
<gene>
    <name evidence="2" type="ORF">CIT40_11045</name>
</gene>
<organism evidence="2 3">
    <name type="scientific">Bradyrhizobium amphicarpaeae</name>
    <dbReference type="NCBI Taxonomy" id="1404768"/>
    <lineage>
        <taxon>Bacteria</taxon>
        <taxon>Pseudomonadati</taxon>
        <taxon>Pseudomonadota</taxon>
        <taxon>Alphaproteobacteria</taxon>
        <taxon>Hyphomicrobiales</taxon>
        <taxon>Nitrobacteraceae</taxon>
        <taxon>Bradyrhizobium</taxon>
    </lineage>
</organism>
<dbReference type="PANTHER" id="PTHR43876:SF7">
    <property type="entry name" value="UBIQUINONE BIOSYNTHESIS MONOOXYGENASE COQ6, MITOCHONDRIAL"/>
    <property type="match status" value="1"/>
</dbReference>
<proteinExistence type="predicted"/>
<dbReference type="Gene3D" id="3.50.50.60">
    <property type="entry name" value="FAD/NAD(P)-binding domain"/>
    <property type="match status" value="1"/>
</dbReference>
<dbReference type="GO" id="GO:0071949">
    <property type="term" value="F:FAD binding"/>
    <property type="evidence" value="ECO:0007669"/>
    <property type="project" value="InterPro"/>
</dbReference>
<keyword evidence="2" id="KW-0560">Oxidoreductase</keyword>
<evidence type="ECO:0000259" key="1">
    <source>
        <dbReference type="Pfam" id="PF01494"/>
    </source>
</evidence>
<keyword evidence="2" id="KW-0503">Monooxygenase</keyword>
<dbReference type="InterPro" id="IPR051205">
    <property type="entry name" value="UbiH/COQ6_monooxygenase"/>
</dbReference>
<keyword evidence="3" id="KW-1185">Reference proteome</keyword>
<reference evidence="2 3" key="2">
    <citation type="journal article" date="2019" name="Int. J. Syst. Evol. Microbiol.">
        <title>Description and complete genome sequence of Bradyrhizobium amphicarpaeae sp. nov., harbouring photosystem and nitrogen-fixation genes.</title>
        <authorList>
            <person name="Bromfield E.S.P."/>
            <person name="Cloutier S."/>
            <person name="Nguyen H.D.T."/>
        </authorList>
    </citation>
    <scope>NUCLEOTIDE SEQUENCE [LARGE SCALE GENOMIC DNA]</scope>
    <source>
        <strain evidence="2 3">39S1MB</strain>
    </source>
</reference>
<dbReference type="SUPFAM" id="SSF51905">
    <property type="entry name" value="FAD/NAD(P)-binding domain"/>
    <property type="match status" value="1"/>
</dbReference>
<dbReference type="EMBL" id="CP029426">
    <property type="protein sequence ID" value="AWM04622.1"/>
    <property type="molecule type" value="Genomic_DNA"/>
</dbReference>
<dbReference type="AlphaFoldDB" id="A0A2U8Q3R2"/>
<protein>
    <submittedName>
        <fullName evidence="2">FAD-dependent monooxygenase</fullName>
    </submittedName>
</protein>
<dbReference type="Proteomes" id="UP000215884">
    <property type="component" value="Chromosome"/>
</dbReference>
<sequence>MRPWLTVGAWIMTVDGTVTEPIDTAGTSTIVADIAIVGGGLAGSLAAAVLARAGHRIALIEKRAVHPDEFRVEKIGGHQLELLRKLGFFNALEKVACRYDQVLNIREGKVVDVSVGQAYGFSYADLVAMARSQIPASSSLIVDEVTAISGSDDAQHLELASGRCVTARLVVLATGMAAALGYKLGIKRRILAERHSVSFGFTIARQDGRPFDFEALTCYGERTADGIDYLSLFPVRAGMRANLFMFRDPTDPIMRELRREPEATVLRLLPGLRTYLGDFRVIDRVQNWVMDLTVVEGHLQPGIVLIGDAFQTNCPAAGTGVARLLVDVDRLCTEYAPKWLATPGMGLEKISQFYSDRDKLAADQQSLKMARFRQALTSRNDIGWDVRRRLHFLRRSLTHRVDQMHPGWIGRVRGALRA</sequence>
<accession>A0A2U8Q3R2</accession>
<dbReference type="OrthoDB" id="7907296at2"/>